<organism evidence="3 4">
    <name type="scientific">Carnegiea gigantea</name>
    <dbReference type="NCBI Taxonomy" id="171969"/>
    <lineage>
        <taxon>Eukaryota</taxon>
        <taxon>Viridiplantae</taxon>
        <taxon>Streptophyta</taxon>
        <taxon>Embryophyta</taxon>
        <taxon>Tracheophyta</taxon>
        <taxon>Spermatophyta</taxon>
        <taxon>Magnoliopsida</taxon>
        <taxon>eudicotyledons</taxon>
        <taxon>Gunneridae</taxon>
        <taxon>Pentapetalae</taxon>
        <taxon>Caryophyllales</taxon>
        <taxon>Cactineae</taxon>
        <taxon>Cactaceae</taxon>
        <taxon>Cactoideae</taxon>
        <taxon>Echinocereeae</taxon>
        <taxon>Carnegiea</taxon>
    </lineage>
</organism>
<dbReference type="AlphaFoldDB" id="A0A9Q1JJ69"/>
<dbReference type="Gene3D" id="3.60.10.10">
    <property type="entry name" value="Endonuclease/exonuclease/phosphatase"/>
    <property type="match status" value="1"/>
</dbReference>
<sequence length="564" mass="67254">MDKILSWNIRGMNAPNKQEDIKVFLQQENVRIVGFLETTVKESNIQHMMSKEHNATSIERGRIILSWNPRKYHFNLILKSDQLIHGQRIPLWKTIESIALNMDEPWCVLGDFNTMLRSRERIGGVEVTERETKDYASCINHSGLIEFQYEGAFFTWINKLAWSRIDRAFHNDFWFNCNDYTHVMYKSQGLSDHTPIILSFPQCPKPISSFQFCEMWTKDRSFKDIGSYLKDLQHVLTVLKPPLRRLNRNRFADIYQQQSAARTELLHIQDQLHHDPSNHDLIQKEASCREKYVSINHSTMLLIKQQCKAEWISYGDECSRVFIAKMKQRKAWTCIYQIRDQNDQRVEGFEEASKVMTSFYKKLLREKQSSRTRFEGYNKEDYRVTEGYKWLIEDNVNPKCANLVWTRTSIPRYTFTMWLFMQNRLPVLQRLGRFTALLSTDCLMCKQCPETHEHLFFECPYAKEIWSMFYHEWGLQLQLEGRDALIKSIYQMKKSRKIRSLLQALVSAVIYQIWFARNRQCFHNTTFPPQEVVKEIREQVTHRILQLHQHKGKYRACIDLLLQR</sequence>
<evidence type="ECO:0000259" key="2">
    <source>
        <dbReference type="Pfam" id="PF13966"/>
    </source>
</evidence>
<dbReference type="InterPro" id="IPR036691">
    <property type="entry name" value="Endo/exonu/phosph_ase_sf"/>
</dbReference>
<dbReference type="InterPro" id="IPR026960">
    <property type="entry name" value="RVT-Znf"/>
</dbReference>
<dbReference type="EMBL" id="JAKOGI010001556">
    <property type="protein sequence ID" value="KAJ8425029.1"/>
    <property type="molecule type" value="Genomic_DNA"/>
</dbReference>
<dbReference type="InterPro" id="IPR005135">
    <property type="entry name" value="Endo/exonuclease/phosphatase"/>
</dbReference>
<comment type="caution">
    <text evidence="3">The sequence shown here is derived from an EMBL/GenBank/DDBJ whole genome shotgun (WGS) entry which is preliminary data.</text>
</comment>
<evidence type="ECO:0008006" key="5">
    <source>
        <dbReference type="Google" id="ProtNLM"/>
    </source>
</evidence>
<reference evidence="3" key="1">
    <citation type="submission" date="2022-04" db="EMBL/GenBank/DDBJ databases">
        <title>Carnegiea gigantea Genome sequencing and assembly v2.</title>
        <authorList>
            <person name="Copetti D."/>
            <person name="Sanderson M.J."/>
            <person name="Burquez A."/>
            <person name="Wojciechowski M.F."/>
        </authorList>
    </citation>
    <scope>NUCLEOTIDE SEQUENCE</scope>
    <source>
        <strain evidence="3">SGP5-SGP5p</strain>
        <tissue evidence="3">Aerial part</tissue>
    </source>
</reference>
<dbReference type="SUPFAM" id="SSF56219">
    <property type="entry name" value="DNase I-like"/>
    <property type="match status" value="1"/>
</dbReference>
<proteinExistence type="predicted"/>
<dbReference type="Pfam" id="PF03372">
    <property type="entry name" value="Exo_endo_phos"/>
    <property type="match status" value="1"/>
</dbReference>
<evidence type="ECO:0000259" key="1">
    <source>
        <dbReference type="Pfam" id="PF03372"/>
    </source>
</evidence>
<dbReference type="OrthoDB" id="1580622at2759"/>
<dbReference type="PANTHER" id="PTHR33710">
    <property type="entry name" value="BNAC02G09200D PROTEIN"/>
    <property type="match status" value="1"/>
</dbReference>
<name>A0A9Q1JJ69_9CARY</name>
<dbReference type="GO" id="GO:0003824">
    <property type="term" value="F:catalytic activity"/>
    <property type="evidence" value="ECO:0007669"/>
    <property type="project" value="InterPro"/>
</dbReference>
<protein>
    <recommendedName>
        <fullName evidence="5">Reverse transcriptase zinc-binding domain-containing protein</fullName>
    </recommendedName>
</protein>
<evidence type="ECO:0000313" key="4">
    <source>
        <dbReference type="Proteomes" id="UP001153076"/>
    </source>
</evidence>
<evidence type="ECO:0000313" key="3">
    <source>
        <dbReference type="EMBL" id="KAJ8425029.1"/>
    </source>
</evidence>
<gene>
    <name evidence="3" type="ORF">Cgig2_013297</name>
</gene>
<dbReference type="Pfam" id="PF13966">
    <property type="entry name" value="zf-RVT"/>
    <property type="match status" value="1"/>
</dbReference>
<dbReference type="PANTHER" id="PTHR33710:SF64">
    <property type="entry name" value="ENDONUCLEASE_EXONUCLEASE_PHOSPHATASE DOMAIN-CONTAINING PROTEIN"/>
    <property type="match status" value="1"/>
</dbReference>
<dbReference type="Proteomes" id="UP001153076">
    <property type="component" value="Unassembled WGS sequence"/>
</dbReference>
<feature type="domain" description="Endonuclease/exonuclease/phosphatase" evidence="1">
    <location>
        <begin position="5"/>
        <end position="193"/>
    </location>
</feature>
<accession>A0A9Q1JJ69</accession>
<keyword evidence="4" id="KW-1185">Reference proteome</keyword>
<feature type="domain" description="Reverse transcriptase zinc-binding" evidence="2">
    <location>
        <begin position="382"/>
        <end position="466"/>
    </location>
</feature>